<dbReference type="AlphaFoldDB" id="A0A430JK01"/>
<feature type="domain" description="Hemerythrin-like" evidence="2">
    <location>
        <begin position="18"/>
        <end position="164"/>
    </location>
</feature>
<dbReference type="Gene3D" id="1.20.120.520">
    <property type="entry name" value="nmb1532 protein domain like"/>
    <property type="match status" value="1"/>
</dbReference>
<gene>
    <name evidence="3" type="ORF">EJQ19_02135</name>
</gene>
<keyword evidence="1" id="KW-0175">Coiled coil</keyword>
<organism evidence="3 4">
    <name type="scientific">Paenibacillus whitsoniae</name>
    <dbReference type="NCBI Taxonomy" id="2496558"/>
    <lineage>
        <taxon>Bacteria</taxon>
        <taxon>Bacillati</taxon>
        <taxon>Bacillota</taxon>
        <taxon>Bacilli</taxon>
        <taxon>Bacillales</taxon>
        <taxon>Paenibacillaceae</taxon>
        <taxon>Paenibacillus</taxon>
    </lineage>
</organism>
<keyword evidence="4" id="KW-1185">Reference proteome</keyword>
<accession>A0A430JK01</accession>
<protein>
    <recommendedName>
        <fullName evidence="2">Hemerythrin-like domain-containing protein</fullName>
    </recommendedName>
</protein>
<dbReference type="OrthoDB" id="2587424at2"/>
<name>A0A430JK01_9BACL</name>
<reference evidence="3 4" key="1">
    <citation type="submission" date="2018-12" db="EMBL/GenBank/DDBJ databases">
        <title>Bacillus ochoae sp. nov., Paenibacillus whitsoniae sp. nov., Paenibacillus spiritus sp. nov. Isolated from the Mars Exploration Rover during spacecraft assembly.</title>
        <authorList>
            <person name="Seuylemezian A."/>
            <person name="Vaishampayan P."/>
        </authorList>
    </citation>
    <scope>NUCLEOTIDE SEQUENCE [LARGE SCALE GENOMIC DNA]</scope>
    <source>
        <strain evidence="3 4">MER 54</strain>
    </source>
</reference>
<evidence type="ECO:0000313" key="3">
    <source>
        <dbReference type="EMBL" id="RTE11397.1"/>
    </source>
</evidence>
<evidence type="ECO:0000256" key="1">
    <source>
        <dbReference type="SAM" id="Coils"/>
    </source>
</evidence>
<dbReference type="EMBL" id="RXHU01000009">
    <property type="protein sequence ID" value="RTE11397.1"/>
    <property type="molecule type" value="Genomic_DNA"/>
</dbReference>
<dbReference type="Pfam" id="PF01814">
    <property type="entry name" value="Hemerythrin"/>
    <property type="match status" value="1"/>
</dbReference>
<feature type="coiled-coil region" evidence="1">
    <location>
        <begin position="12"/>
        <end position="39"/>
    </location>
</feature>
<evidence type="ECO:0000259" key="2">
    <source>
        <dbReference type="Pfam" id="PF01814"/>
    </source>
</evidence>
<dbReference type="RefSeq" id="WP_126139567.1">
    <property type="nucleotide sequence ID" value="NZ_RXHU01000009.1"/>
</dbReference>
<dbReference type="InterPro" id="IPR012312">
    <property type="entry name" value="Hemerythrin-like"/>
</dbReference>
<evidence type="ECO:0000313" key="4">
    <source>
        <dbReference type="Proteomes" id="UP000276128"/>
    </source>
</evidence>
<dbReference type="Proteomes" id="UP000276128">
    <property type="component" value="Unassembled WGS sequence"/>
</dbReference>
<comment type="caution">
    <text evidence="3">The sequence shown here is derived from an EMBL/GenBank/DDBJ whole genome shotgun (WGS) entry which is preliminary data.</text>
</comment>
<sequence>MGNFYPLEHAHAEELVRIVERLKEEHSRLQQRLQHLLERMSHLLVTLSGTEVDAEDVFQSLRQEASDFMAELEAHEAWEEQEAFPFFAGLAHSDMEPGFTMAGWIIEEDHKQAGRMLHAFLEQAGAEEELDRVRMIKAISLLDVACSVLTEHLTSEGEMLFPIADRLLKRRDGRQA</sequence>
<proteinExistence type="predicted"/>